<keyword evidence="3 9" id="KW-0813">Transport</keyword>
<dbReference type="Pfam" id="PF00528">
    <property type="entry name" value="BPD_transp_1"/>
    <property type="match status" value="1"/>
</dbReference>
<keyword evidence="5 9" id="KW-0812">Transmembrane</keyword>
<accession>A0ABT9SHX0</accession>
<feature type="transmembrane region" description="Helical" evidence="9">
    <location>
        <begin position="161"/>
        <end position="181"/>
    </location>
</feature>
<feature type="transmembrane region" description="Helical" evidence="9">
    <location>
        <begin position="229"/>
        <end position="248"/>
    </location>
</feature>
<sequence length="362" mass="38330">MIAVLVLVAWFALSVRAGLARNGIGFDMGFLSQVAGFDLSEGYALTTEGLRRFMSSDSNAQALLAGFINTVKTASVAIILTTVLGTLVGMGRVSHNWIVRQLCFGFVEMVRNTPMLIQLVFWYFVVILKLPALADAASWLGTVIASQQGFYFPGVELAPEATLPALLSFLAGLVLLVAGAANRRHRKWLTACSLAGLVSAWAIGFPVAVTVPHVTGFVITGGFSASPEFAAMLVGLTVYTSAFIAEIIRGAIVALPKGQWEAASALGLSRGAAFRDIVIPQVFRVVLPAFGNQYISLAKTTSLGIAIGFPDVFNVYGTVANQSGRSLEGVIVVMLAYLILSWTISGAVNLLNGLLLRNGGKQ</sequence>
<keyword evidence="12" id="KW-1185">Reference proteome</keyword>
<dbReference type="SUPFAM" id="SSF161098">
    <property type="entry name" value="MetI-like"/>
    <property type="match status" value="2"/>
</dbReference>
<evidence type="ECO:0000256" key="3">
    <source>
        <dbReference type="ARBA" id="ARBA00022448"/>
    </source>
</evidence>
<evidence type="ECO:0000256" key="4">
    <source>
        <dbReference type="ARBA" id="ARBA00022475"/>
    </source>
</evidence>
<comment type="caution">
    <text evidence="11">The sequence shown here is derived from an EMBL/GenBank/DDBJ whole genome shotgun (WGS) entry which is preliminary data.</text>
</comment>
<evidence type="ECO:0000256" key="5">
    <source>
        <dbReference type="ARBA" id="ARBA00022692"/>
    </source>
</evidence>
<comment type="subcellular location">
    <subcellularLocation>
        <location evidence="1">Cell inner membrane</location>
        <topology evidence="1">Multi-pass membrane protein</topology>
    </subcellularLocation>
    <subcellularLocation>
        <location evidence="9">Cell membrane</location>
        <topology evidence="9">Multi-pass membrane protein</topology>
    </subcellularLocation>
</comment>
<evidence type="ECO:0000256" key="9">
    <source>
        <dbReference type="RuleBase" id="RU363032"/>
    </source>
</evidence>
<dbReference type="InterPro" id="IPR035906">
    <property type="entry name" value="MetI-like_sf"/>
</dbReference>
<dbReference type="PROSITE" id="PS50928">
    <property type="entry name" value="ABC_TM1"/>
    <property type="match status" value="1"/>
</dbReference>
<dbReference type="InterPro" id="IPR010065">
    <property type="entry name" value="AA_ABC_transptr_permease_3TM"/>
</dbReference>
<dbReference type="InterPro" id="IPR043429">
    <property type="entry name" value="ArtM/GltK/GlnP/TcyL/YhdX-like"/>
</dbReference>
<dbReference type="Gene3D" id="1.10.3720.10">
    <property type="entry name" value="MetI-like"/>
    <property type="match status" value="2"/>
</dbReference>
<evidence type="ECO:0000256" key="6">
    <source>
        <dbReference type="ARBA" id="ARBA00022970"/>
    </source>
</evidence>
<evidence type="ECO:0000256" key="7">
    <source>
        <dbReference type="ARBA" id="ARBA00022989"/>
    </source>
</evidence>
<evidence type="ECO:0000256" key="8">
    <source>
        <dbReference type="ARBA" id="ARBA00023136"/>
    </source>
</evidence>
<dbReference type="RefSeq" id="WP_307692732.1">
    <property type="nucleotide sequence ID" value="NZ_JAUSRO010000027.1"/>
</dbReference>
<evidence type="ECO:0000256" key="2">
    <source>
        <dbReference type="ARBA" id="ARBA00010072"/>
    </source>
</evidence>
<evidence type="ECO:0000313" key="11">
    <source>
        <dbReference type="EMBL" id="MDP9903002.1"/>
    </source>
</evidence>
<dbReference type="NCBIfam" id="TIGR01726">
    <property type="entry name" value="HEQRo_perm_3TM"/>
    <property type="match status" value="1"/>
</dbReference>
<evidence type="ECO:0000259" key="10">
    <source>
        <dbReference type="PROSITE" id="PS50928"/>
    </source>
</evidence>
<reference evidence="11 12" key="1">
    <citation type="submission" date="2023-07" db="EMBL/GenBank/DDBJ databases">
        <title>Sorghum-associated microbial communities from plants grown in Nebraska, USA.</title>
        <authorList>
            <person name="Schachtman D."/>
        </authorList>
    </citation>
    <scope>NUCLEOTIDE SEQUENCE [LARGE SCALE GENOMIC DNA]</scope>
    <source>
        <strain evidence="11 12">DS1607</strain>
    </source>
</reference>
<organism evidence="11 12">
    <name type="scientific">Variovorax ginsengisoli</name>
    <dbReference type="NCBI Taxonomy" id="363844"/>
    <lineage>
        <taxon>Bacteria</taxon>
        <taxon>Pseudomonadati</taxon>
        <taxon>Pseudomonadota</taxon>
        <taxon>Betaproteobacteria</taxon>
        <taxon>Burkholderiales</taxon>
        <taxon>Comamonadaceae</taxon>
        <taxon>Variovorax</taxon>
    </lineage>
</organism>
<keyword evidence="7 9" id="KW-1133">Transmembrane helix</keyword>
<feature type="transmembrane region" description="Helical" evidence="9">
    <location>
        <begin position="188"/>
        <end position="209"/>
    </location>
</feature>
<dbReference type="PANTHER" id="PTHR30614">
    <property type="entry name" value="MEMBRANE COMPONENT OF AMINO ACID ABC TRANSPORTER"/>
    <property type="match status" value="1"/>
</dbReference>
<feature type="transmembrane region" description="Helical" evidence="9">
    <location>
        <begin position="330"/>
        <end position="351"/>
    </location>
</feature>
<proteinExistence type="inferred from homology"/>
<gene>
    <name evidence="11" type="ORF">J2W36_005283</name>
</gene>
<dbReference type="CDD" id="cd06261">
    <property type="entry name" value="TM_PBP2"/>
    <property type="match status" value="1"/>
</dbReference>
<dbReference type="EMBL" id="JAUSRO010000027">
    <property type="protein sequence ID" value="MDP9903002.1"/>
    <property type="molecule type" value="Genomic_DNA"/>
</dbReference>
<comment type="similarity">
    <text evidence="2">Belongs to the binding-protein-dependent transport system permease family. HisMQ subfamily.</text>
</comment>
<name>A0ABT9SHX0_9BURK</name>
<dbReference type="PANTHER" id="PTHR30614:SF37">
    <property type="entry name" value="AMINO-ACID ABC TRANSPORTER PERMEASE PROTEIN YHDX-RELATED"/>
    <property type="match status" value="1"/>
</dbReference>
<evidence type="ECO:0000313" key="12">
    <source>
        <dbReference type="Proteomes" id="UP001226867"/>
    </source>
</evidence>
<feature type="domain" description="ABC transmembrane type-1" evidence="10">
    <location>
        <begin position="67"/>
        <end position="352"/>
    </location>
</feature>
<dbReference type="InterPro" id="IPR000515">
    <property type="entry name" value="MetI-like"/>
</dbReference>
<evidence type="ECO:0000256" key="1">
    <source>
        <dbReference type="ARBA" id="ARBA00004429"/>
    </source>
</evidence>
<keyword evidence="6" id="KW-0029">Amino-acid transport</keyword>
<protein>
    <submittedName>
        <fullName evidence="11">His/Glu/Gln/Arg/opine family amino acid ABC transporter permease subunit</fullName>
    </submittedName>
</protein>
<dbReference type="Proteomes" id="UP001226867">
    <property type="component" value="Unassembled WGS sequence"/>
</dbReference>
<feature type="transmembrane region" description="Helical" evidence="9">
    <location>
        <begin position="119"/>
        <end position="141"/>
    </location>
</feature>
<keyword evidence="4" id="KW-1003">Cell membrane</keyword>
<keyword evidence="8 9" id="KW-0472">Membrane</keyword>
<feature type="transmembrane region" description="Helical" evidence="9">
    <location>
        <begin position="62"/>
        <end position="90"/>
    </location>
</feature>